<protein>
    <submittedName>
        <fullName evidence="11">Glycosyltransferase</fullName>
        <ecNumber evidence="11">2.4.-.-</ecNumber>
    </submittedName>
</protein>
<evidence type="ECO:0000313" key="11">
    <source>
        <dbReference type="EMBL" id="MBW8481169.1"/>
    </source>
</evidence>
<dbReference type="InterPro" id="IPR001173">
    <property type="entry name" value="Glyco_trans_2-like"/>
</dbReference>
<keyword evidence="5 9" id="KW-0812">Transmembrane</keyword>
<dbReference type="GO" id="GO:0016757">
    <property type="term" value="F:glycosyltransferase activity"/>
    <property type="evidence" value="ECO:0007669"/>
    <property type="project" value="UniProtKB-KW"/>
</dbReference>
<dbReference type="Gene3D" id="3.90.550.10">
    <property type="entry name" value="Spore Coat Polysaccharide Biosynthesis Protein SpsA, Chain A"/>
    <property type="match status" value="1"/>
</dbReference>
<evidence type="ECO:0000256" key="7">
    <source>
        <dbReference type="ARBA" id="ARBA00022989"/>
    </source>
</evidence>
<evidence type="ECO:0000256" key="1">
    <source>
        <dbReference type="ARBA" id="ARBA00006739"/>
    </source>
</evidence>
<feature type="domain" description="Glycosyltransferase 2-like" evidence="10">
    <location>
        <begin position="2"/>
        <end position="127"/>
    </location>
</feature>
<name>A0ABS7FLE6_9ACTN</name>
<evidence type="ECO:0000256" key="3">
    <source>
        <dbReference type="ARBA" id="ARBA00022676"/>
    </source>
</evidence>
<keyword evidence="7 9" id="KW-1133">Transmembrane helix</keyword>
<comment type="caution">
    <text evidence="11">The sequence shown here is derived from an EMBL/GenBank/DDBJ whole genome shotgun (WGS) entry which is preliminary data.</text>
</comment>
<sequence>MVVPCYNEGAQVETAHRELTGALAGISPLEILFVDDGSRDDTLERLRRLAGADPRVRYLSFTRNFGLEAAHAAGYGYASQPWCAQIDADLQAPPGEILLLLAKAAEGYDVVFGVRRDRRDPLPRRAGAAVQQWAAARLLGIEIPRGASTFRVVRTPVARTLVGLRLGSPYFLAMVPMAGARYATVETGHRPRTAGRSKFSAARLAAHSFELFFGYSWRPLNAVYLLAALGVLLGLPAAALGYAGIGAGGPLAATAVVLSGLTLAATALVGRYLHRLMRDLRRFRPFYVKEANVPLRPEDTLDGGVPGPRPPAVRALAER</sequence>
<dbReference type="Pfam" id="PF00535">
    <property type="entry name" value="Glycos_transf_2"/>
    <property type="match status" value="1"/>
</dbReference>
<reference evidence="11 12" key="1">
    <citation type="submission" date="2021-07" db="EMBL/GenBank/DDBJ databases">
        <title>Actinomadura sp. PM05-2 isolated from lichen.</title>
        <authorList>
            <person name="Somphong A."/>
            <person name="Phongsopitanun W."/>
            <person name="Tanasupawat S."/>
            <person name="Peongsungnone V."/>
        </authorList>
    </citation>
    <scope>NUCLEOTIDE SEQUENCE [LARGE SCALE GENOMIC DNA]</scope>
    <source>
        <strain evidence="11 12">PM05-2</strain>
    </source>
</reference>
<evidence type="ECO:0000256" key="5">
    <source>
        <dbReference type="ARBA" id="ARBA00022692"/>
    </source>
</evidence>
<dbReference type="SUPFAM" id="SSF53448">
    <property type="entry name" value="Nucleotide-diphospho-sugar transferases"/>
    <property type="match status" value="1"/>
</dbReference>
<dbReference type="PANTHER" id="PTHR48090:SF3">
    <property type="entry name" value="UNDECAPRENYL-PHOSPHATE 4-DEOXY-4-FORMAMIDO-L-ARABINOSE TRANSFERASE"/>
    <property type="match status" value="1"/>
</dbReference>
<keyword evidence="12" id="KW-1185">Reference proteome</keyword>
<evidence type="ECO:0000256" key="8">
    <source>
        <dbReference type="ARBA" id="ARBA00023136"/>
    </source>
</evidence>
<accession>A0ABS7FLE6</accession>
<feature type="transmembrane region" description="Helical" evidence="9">
    <location>
        <begin position="251"/>
        <end position="273"/>
    </location>
</feature>
<organism evidence="11 12">
    <name type="scientific">Actinomadura parmotrematis</name>
    <dbReference type="NCBI Taxonomy" id="2864039"/>
    <lineage>
        <taxon>Bacteria</taxon>
        <taxon>Bacillati</taxon>
        <taxon>Actinomycetota</taxon>
        <taxon>Actinomycetes</taxon>
        <taxon>Streptosporangiales</taxon>
        <taxon>Thermomonosporaceae</taxon>
        <taxon>Actinomadura</taxon>
    </lineage>
</organism>
<evidence type="ECO:0000313" key="12">
    <source>
        <dbReference type="Proteomes" id="UP000774570"/>
    </source>
</evidence>
<dbReference type="InterPro" id="IPR029044">
    <property type="entry name" value="Nucleotide-diphossugar_trans"/>
</dbReference>
<dbReference type="InterPro" id="IPR050256">
    <property type="entry name" value="Glycosyltransferase_2"/>
</dbReference>
<gene>
    <name evidence="11" type="ORF">K1Y72_02225</name>
</gene>
<feature type="transmembrane region" description="Helical" evidence="9">
    <location>
        <begin position="222"/>
        <end position="245"/>
    </location>
</feature>
<dbReference type="PANTHER" id="PTHR48090">
    <property type="entry name" value="UNDECAPRENYL-PHOSPHATE 4-DEOXY-4-FORMAMIDO-L-ARABINOSE TRANSFERASE-RELATED"/>
    <property type="match status" value="1"/>
</dbReference>
<evidence type="ECO:0000256" key="2">
    <source>
        <dbReference type="ARBA" id="ARBA00022475"/>
    </source>
</evidence>
<dbReference type="EC" id="2.4.-.-" evidence="11"/>
<evidence type="ECO:0000259" key="10">
    <source>
        <dbReference type="Pfam" id="PF00535"/>
    </source>
</evidence>
<evidence type="ECO:0000256" key="4">
    <source>
        <dbReference type="ARBA" id="ARBA00022679"/>
    </source>
</evidence>
<comment type="similarity">
    <text evidence="1">Belongs to the glycosyltransferase 2 family.</text>
</comment>
<keyword evidence="2" id="KW-1003">Cell membrane</keyword>
<evidence type="ECO:0000256" key="6">
    <source>
        <dbReference type="ARBA" id="ARBA00022985"/>
    </source>
</evidence>
<dbReference type="EMBL" id="JAIBOA010000001">
    <property type="protein sequence ID" value="MBW8481169.1"/>
    <property type="molecule type" value="Genomic_DNA"/>
</dbReference>
<keyword evidence="3 11" id="KW-0328">Glycosyltransferase</keyword>
<evidence type="ECO:0000256" key="9">
    <source>
        <dbReference type="SAM" id="Phobius"/>
    </source>
</evidence>
<proteinExistence type="inferred from homology"/>
<keyword evidence="4 11" id="KW-0808">Transferase</keyword>
<keyword evidence="6" id="KW-0448">Lipopolysaccharide biosynthesis</keyword>
<dbReference type="Proteomes" id="UP000774570">
    <property type="component" value="Unassembled WGS sequence"/>
</dbReference>
<keyword evidence="8 9" id="KW-0472">Membrane</keyword>